<proteinExistence type="predicted"/>
<dbReference type="AlphaFoldDB" id="A0A915KQR5"/>
<organism evidence="2 3">
    <name type="scientific">Romanomermis culicivorax</name>
    <name type="common">Nematode worm</name>
    <dbReference type="NCBI Taxonomy" id="13658"/>
    <lineage>
        <taxon>Eukaryota</taxon>
        <taxon>Metazoa</taxon>
        <taxon>Ecdysozoa</taxon>
        <taxon>Nematoda</taxon>
        <taxon>Enoplea</taxon>
        <taxon>Dorylaimia</taxon>
        <taxon>Mermithida</taxon>
        <taxon>Mermithoidea</taxon>
        <taxon>Mermithidae</taxon>
        <taxon>Romanomermis</taxon>
    </lineage>
</organism>
<evidence type="ECO:0000313" key="2">
    <source>
        <dbReference type="Proteomes" id="UP000887565"/>
    </source>
</evidence>
<reference evidence="3" key="1">
    <citation type="submission" date="2022-11" db="UniProtKB">
        <authorList>
            <consortium name="WormBaseParasite"/>
        </authorList>
    </citation>
    <scope>IDENTIFICATION</scope>
</reference>
<evidence type="ECO:0000256" key="1">
    <source>
        <dbReference type="SAM" id="MobiDB-lite"/>
    </source>
</evidence>
<dbReference type="Proteomes" id="UP000887565">
    <property type="component" value="Unplaced"/>
</dbReference>
<feature type="region of interest" description="Disordered" evidence="1">
    <location>
        <begin position="58"/>
        <end position="91"/>
    </location>
</feature>
<keyword evidence="2" id="KW-1185">Reference proteome</keyword>
<name>A0A915KQR5_ROMCU</name>
<sequence>MHPDIHAILNFKDNYIEIQDVKLLLKVIASVRPQTELFLNAVHENILKAIPEKERVGFCDDKSDTFSQPEEIEAEQPIRQAQPSPHQLPSP</sequence>
<evidence type="ECO:0000313" key="3">
    <source>
        <dbReference type="WBParaSite" id="nRc.2.0.1.t41232-RA"/>
    </source>
</evidence>
<dbReference type="WBParaSite" id="nRc.2.0.1.t41232-RA">
    <property type="protein sequence ID" value="nRc.2.0.1.t41232-RA"/>
    <property type="gene ID" value="nRc.2.0.1.g41232"/>
</dbReference>
<accession>A0A915KQR5</accession>
<protein>
    <submittedName>
        <fullName evidence="3">Uncharacterized protein</fullName>
    </submittedName>
</protein>